<proteinExistence type="predicted"/>
<dbReference type="Proteomes" id="UP000624709">
    <property type="component" value="Unassembled WGS sequence"/>
</dbReference>
<dbReference type="InterPro" id="IPR018727">
    <property type="entry name" value="DUF2267"/>
</dbReference>
<dbReference type="InterPro" id="IPR038282">
    <property type="entry name" value="DUF2267_sf"/>
</dbReference>
<reference evidence="1 2" key="1">
    <citation type="submission" date="2021-01" db="EMBL/GenBank/DDBJ databases">
        <title>Whole genome shotgun sequence of Actinoplanes palleronii NBRC 14916.</title>
        <authorList>
            <person name="Komaki H."/>
            <person name="Tamura T."/>
        </authorList>
    </citation>
    <scope>NUCLEOTIDE SEQUENCE [LARGE SCALE GENOMIC DNA]</scope>
    <source>
        <strain evidence="1 2">NBRC 14916</strain>
    </source>
</reference>
<evidence type="ECO:0000313" key="1">
    <source>
        <dbReference type="EMBL" id="GIE68235.1"/>
    </source>
</evidence>
<name>A0ABQ4BCC5_9ACTN</name>
<dbReference type="RefSeq" id="WP_203826590.1">
    <property type="nucleotide sequence ID" value="NZ_BAAATY010000003.1"/>
</dbReference>
<sequence length="186" mass="20830">MASTTIDVFDHAVHTAQNWLAGITRRFGDGDRHAAHRILRAWLHTLRDRLPAAVAADFAAQLPELFRGAFYDGWQPGRAPVKYGPEQYRRRFALEAQIPVDEVDTAAAVVTAELRDRMSPGQVDQVLEVLPDPIRRILRGPAETGERAEPPVHREPDVAELDPDQLARAARRNTELLIAASLHDPW</sequence>
<protein>
    <recommendedName>
        <fullName evidence="3">DUF2267 domain-containing protein</fullName>
    </recommendedName>
</protein>
<gene>
    <name evidence="1" type="ORF">Apa02nite_043430</name>
</gene>
<accession>A0ABQ4BCC5</accession>
<dbReference type="EMBL" id="BOMS01000057">
    <property type="protein sequence ID" value="GIE68235.1"/>
    <property type="molecule type" value="Genomic_DNA"/>
</dbReference>
<dbReference type="Pfam" id="PF10025">
    <property type="entry name" value="DUF2267"/>
    <property type="match status" value="1"/>
</dbReference>
<evidence type="ECO:0000313" key="2">
    <source>
        <dbReference type="Proteomes" id="UP000624709"/>
    </source>
</evidence>
<dbReference type="Gene3D" id="1.10.490.110">
    <property type="entry name" value="Uncharacterized conserved protein DUF2267"/>
    <property type="match status" value="1"/>
</dbReference>
<keyword evidence="2" id="KW-1185">Reference proteome</keyword>
<evidence type="ECO:0008006" key="3">
    <source>
        <dbReference type="Google" id="ProtNLM"/>
    </source>
</evidence>
<comment type="caution">
    <text evidence="1">The sequence shown here is derived from an EMBL/GenBank/DDBJ whole genome shotgun (WGS) entry which is preliminary data.</text>
</comment>
<organism evidence="1 2">
    <name type="scientific">Actinoplanes palleronii</name>
    <dbReference type="NCBI Taxonomy" id="113570"/>
    <lineage>
        <taxon>Bacteria</taxon>
        <taxon>Bacillati</taxon>
        <taxon>Actinomycetota</taxon>
        <taxon>Actinomycetes</taxon>
        <taxon>Micromonosporales</taxon>
        <taxon>Micromonosporaceae</taxon>
        <taxon>Actinoplanes</taxon>
    </lineage>
</organism>